<keyword evidence="3" id="KW-1185">Reference proteome</keyword>
<evidence type="ECO:0000313" key="3">
    <source>
        <dbReference type="Proteomes" id="UP000660024"/>
    </source>
</evidence>
<sequence>MLDKDFDQFFKSSFEDFEVQSAANSWDKITAGLEKKPKSKSFGMFWMAAASIVVVLGIGIGLYTKPKEVIKLRGNADEVLNQVAQEQKIEPEVLESVAVRTDKTKAVLKSKNDHSLVSNHKVDLGAKNNFKNDATIGTKTNVLPIKKTDTDQPQIVAIKAVRAKTVTERILDDEASKTKEESEIKAQPLLAQNTVDDNLTEDGNQIGKKLKIKSVGDFVNFVVAKVDRREEKIIKVSKTEESDNEVTGINLGLFKFRKID</sequence>
<dbReference type="RefSeq" id="WP_200586753.1">
    <property type="nucleotide sequence ID" value="NZ_JAEHFY010000017.1"/>
</dbReference>
<evidence type="ECO:0000313" key="2">
    <source>
        <dbReference type="EMBL" id="MBK0383725.1"/>
    </source>
</evidence>
<keyword evidence="1" id="KW-1133">Transmembrane helix</keyword>
<keyword evidence="1" id="KW-0472">Membrane</keyword>
<accession>A0ABS1BLF6</accession>
<dbReference type="EMBL" id="JAEHFY010000017">
    <property type="protein sequence ID" value="MBK0383725.1"/>
    <property type="molecule type" value="Genomic_DNA"/>
</dbReference>
<keyword evidence="1" id="KW-0812">Transmembrane</keyword>
<gene>
    <name evidence="2" type="ORF">I5M32_12220</name>
</gene>
<evidence type="ECO:0000256" key="1">
    <source>
        <dbReference type="SAM" id="Phobius"/>
    </source>
</evidence>
<dbReference type="Proteomes" id="UP000660024">
    <property type="component" value="Unassembled WGS sequence"/>
</dbReference>
<name>A0ABS1BLF6_9SPHI</name>
<feature type="transmembrane region" description="Helical" evidence="1">
    <location>
        <begin position="43"/>
        <end position="63"/>
    </location>
</feature>
<proteinExistence type="predicted"/>
<protein>
    <submittedName>
        <fullName evidence="2">Uncharacterized protein</fullName>
    </submittedName>
</protein>
<reference evidence="2 3" key="1">
    <citation type="submission" date="2020-12" db="EMBL/GenBank/DDBJ databases">
        <title>Bacterial novel species Pedobacter sp. SD-b isolated from soil.</title>
        <authorList>
            <person name="Jung H.-Y."/>
        </authorList>
    </citation>
    <scope>NUCLEOTIDE SEQUENCE [LARGE SCALE GENOMIC DNA]</scope>
    <source>
        <strain evidence="2 3">SD-b</strain>
    </source>
</reference>
<comment type="caution">
    <text evidence="2">The sequence shown here is derived from an EMBL/GenBank/DDBJ whole genome shotgun (WGS) entry which is preliminary data.</text>
</comment>
<organism evidence="2 3">
    <name type="scientific">Pedobacter segetis</name>
    <dbReference type="NCBI Taxonomy" id="2793069"/>
    <lineage>
        <taxon>Bacteria</taxon>
        <taxon>Pseudomonadati</taxon>
        <taxon>Bacteroidota</taxon>
        <taxon>Sphingobacteriia</taxon>
        <taxon>Sphingobacteriales</taxon>
        <taxon>Sphingobacteriaceae</taxon>
        <taxon>Pedobacter</taxon>
    </lineage>
</organism>